<comment type="subunit">
    <text evidence="9">Homodimer.</text>
</comment>
<comment type="caution">
    <text evidence="11">The sequence shown here is derived from an EMBL/GenBank/DDBJ whole genome shotgun (WGS) entry which is preliminary data.</text>
</comment>
<dbReference type="Gene3D" id="3.30.420.40">
    <property type="match status" value="2"/>
</dbReference>
<dbReference type="AlphaFoldDB" id="A0A318N1S7"/>
<dbReference type="PIRSF" id="PIRSF000722">
    <property type="entry name" value="Acetate_prop_kin"/>
    <property type="match status" value="1"/>
</dbReference>
<evidence type="ECO:0000256" key="5">
    <source>
        <dbReference type="ARBA" id="ARBA00022741"/>
    </source>
</evidence>
<feature type="binding site" evidence="9">
    <location>
        <position position="389"/>
    </location>
    <ligand>
        <name>Mg(2+)</name>
        <dbReference type="ChEBI" id="CHEBI:18420"/>
    </ligand>
</feature>
<keyword evidence="8 9" id="KW-0460">Magnesium</keyword>
<evidence type="ECO:0000256" key="1">
    <source>
        <dbReference type="ARBA" id="ARBA00008748"/>
    </source>
</evidence>
<dbReference type="NCBIfam" id="TIGR00016">
    <property type="entry name" value="ackA"/>
    <property type="match status" value="1"/>
</dbReference>
<dbReference type="GO" id="GO:0006083">
    <property type="term" value="P:acetate metabolic process"/>
    <property type="evidence" value="ECO:0007669"/>
    <property type="project" value="TreeGrafter"/>
</dbReference>
<evidence type="ECO:0000256" key="2">
    <source>
        <dbReference type="ARBA" id="ARBA00022490"/>
    </source>
</evidence>
<feature type="active site" description="Proton donor/acceptor" evidence="9">
    <location>
        <position position="154"/>
    </location>
</feature>
<organism evidence="11 12">
    <name type="scientific">Commensalibacter melissae</name>
    <dbReference type="NCBI Taxonomy" id="2070537"/>
    <lineage>
        <taxon>Bacteria</taxon>
        <taxon>Pseudomonadati</taxon>
        <taxon>Pseudomonadota</taxon>
        <taxon>Alphaproteobacteria</taxon>
        <taxon>Acetobacterales</taxon>
        <taxon>Acetobacteraceae</taxon>
    </lineage>
</organism>
<evidence type="ECO:0000313" key="11">
    <source>
        <dbReference type="EMBL" id="PXZ01473.1"/>
    </source>
</evidence>
<feature type="binding site" evidence="9">
    <location>
        <position position="16"/>
    </location>
    <ligand>
        <name>ATP</name>
        <dbReference type="ChEBI" id="CHEBI:30616"/>
    </ligand>
</feature>
<dbReference type="InterPro" id="IPR004372">
    <property type="entry name" value="Ac/propionate_kinase"/>
</dbReference>
<keyword evidence="5 9" id="KW-0547">Nucleotide-binding</keyword>
<dbReference type="GO" id="GO:0006085">
    <property type="term" value="P:acetyl-CoA biosynthetic process"/>
    <property type="evidence" value="ECO:0007669"/>
    <property type="project" value="UniProtKB-UniRule"/>
</dbReference>
<dbReference type="PANTHER" id="PTHR21060">
    <property type="entry name" value="ACETATE KINASE"/>
    <property type="match status" value="1"/>
</dbReference>
<dbReference type="PANTHER" id="PTHR21060:SF21">
    <property type="entry name" value="ACETATE KINASE"/>
    <property type="match status" value="1"/>
</dbReference>
<dbReference type="HAMAP" id="MF_00020">
    <property type="entry name" value="Acetate_kinase"/>
    <property type="match status" value="1"/>
</dbReference>
<reference evidence="11 12" key="1">
    <citation type="submission" date="2018-05" db="EMBL/GenBank/DDBJ databases">
        <title>Reference genomes for bee gut microbiota database.</title>
        <authorList>
            <person name="Ellegaard K.M."/>
        </authorList>
    </citation>
    <scope>NUCLEOTIDE SEQUENCE [LARGE SCALE GENOMIC DNA]</scope>
    <source>
        <strain evidence="11 12">ESL0284</strain>
    </source>
</reference>
<comment type="similarity">
    <text evidence="1 9 10">Belongs to the acetokinase family.</text>
</comment>
<dbReference type="PRINTS" id="PR00471">
    <property type="entry name" value="ACETATEKNASE"/>
</dbReference>
<dbReference type="InterPro" id="IPR043129">
    <property type="entry name" value="ATPase_NBD"/>
</dbReference>
<evidence type="ECO:0000256" key="9">
    <source>
        <dbReference type="HAMAP-Rule" id="MF_00020"/>
    </source>
</evidence>
<comment type="subcellular location">
    <subcellularLocation>
        <location evidence="9">Cytoplasm</location>
    </subcellularLocation>
</comment>
<feature type="site" description="Transition state stabilizer" evidence="9">
    <location>
        <position position="245"/>
    </location>
</feature>
<evidence type="ECO:0000256" key="3">
    <source>
        <dbReference type="ARBA" id="ARBA00022679"/>
    </source>
</evidence>
<name>A0A318N1S7_9PROT</name>
<evidence type="ECO:0000256" key="4">
    <source>
        <dbReference type="ARBA" id="ARBA00022723"/>
    </source>
</evidence>
<dbReference type="Proteomes" id="UP000247565">
    <property type="component" value="Unassembled WGS sequence"/>
</dbReference>
<feature type="site" description="Transition state stabilizer" evidence="9">
    <location>
        <position position="185"/>
    </location>
</feature>
<evidence type="ECO:0000256" key="10">
    <source>
        <dbReference type="RuleBase" id="RU003835"/>
    </source>
</evidence>
<dbReference type="EMBL" id="QGLT01000001">
    <property type="protein sequence ID" value="PXZ01473.1"/>
    <property type="molecule type" value="Genomic_DNA"/>
</dbReference>
<comment type="pathway">
    <text evidence="9">Metabolic intermediate biosynthesis; acetyl-CoA biosynthesis; acetyl-CoA from acetate: step 1/2.</text>
</comment>
<protein>
    <recommendedName>
        <fullName evidence="9">Acetate kinase</fullName>
        <ecNumber evidence="9">2.7.2.1</ecNumber>
    </recommendedName>
    <alternativeName>
        <fullName evidence="9">Acetokinase</fullName>
    </alternativeName>
</protein>
<keyword evidence="7 9" id="KW-0067">ATP-binding</keyword>
<dbReference type="PROSITE" id="PS01076">
    <property type="entry name" value="ACETATE_KINASE_2"/>
    <property type="match status" value="1"/>
</dbReference>
<feature type="binding site" evidence="9">
    <location>
        <begin position="287"/>
        <end position="289"/>
    </location>
    <ligand>
        <name>ATP</name>
        <dbReference type="ChEBI" id="CHEBI:30616"/>
    </ligand>
</feature>
<comment type="function">
    <text evidence="9">Catalyzes the formation of acetyl phosphate from acetate and ATP. Can also catalyze the reverse reaction.</text>
</comment>
<keyword evidence="2 9" id="KW-0963">Cytoplasm</keyword>
<proteinExistence type="inferred from homology"/>
<dbReference type="PROSITE" id="PS01075">
    <property type="entry name" value="ACETATE_KINASE_1"/>
    <property type="match status" value="1"/>
</dbReference>
<dbReference type="EC" id="2.7.2.1" evidence="9"/>
<dbReference type="InterPro" id="IPR023865">
    <property type="entry name" value="Aliphatic_acid_kinase_CS"/>
</dbReference>
<feature type="binding site" evidence="9">
    <location>
        <position position="97"/>
    </location>
    <ligand>
        <name>substrate</name>
    </ligand>
</feature>
<dbReference type="GO" id="GO:0005829">
    <property type="term" value="C:cytosol"/>
    <property type="evidence" value="ECO:0007669"/>
    <property type="project" value="TreeGrafter"/>
</dbReference>
<dbReference type="GO" id="GO:0005524">
    <property type="term" value="F:ATP binding"/>
    <property type="evidence" value="ECO:0007669"/>
    <property type="project" value="UniProtKB-KW"/>
</dbReference>
<dbReference type="SUPFAM" id="SSF53067">
    <property type="entry name" value="Actin-like ATPase domain"/>
    <property type="match status" value="2"/>
</dbReference>
<evidence type="ECO:0000313" key="12">
    <source>
        <dbReference type="Proteomes" id="UP000247565"/>
    </source>
</evidence>
<dbReference type="UniPathway" id="UPA00340">
    <property type="reaction ID" value="UER00458"/>
</dbReference>
<dbReference type="GO" id="GO:0000287">
    <property type="term" value="F:magnesium ion binding"/>
    <property type="evidence" value="ECO:0007669"/>
    <property type="project" value="UniProtKB-UniRule"/>
</dbReference>
<keyword evidence="12" id="KW-1185">Reference proteome</keyword>
<dbReference type="GO" id="GO:0008776">
    <property type="term" value="F:acetate kinase activity"/>
    <property type="evidence" value="ECO:0007669"/>
    <property type="project" value="UniProtKB-UniRule"/>
</dbReference>
<accession>A0A318N1S7</accession>
<keyword evidence="3 9" id="KW-0808">Transferase</keyword>
<evidence type="ECO:0000256" key="6">
    <source>
        <dbReference type="ARBA" id="ARBA00022777"/>
    </source>
</evidence>
<sequence length="408" mass="45839">MASVVLIINAGSSSLKFSLYRSQNNSDFELYSKGLLEGIGSGPHLKITDRQDKIIHEKNWTNGRYAKLDVRDELLDQVLKWLFDFIKKDRILAIGHRVVHGGMKYYRPVVIDQKIYSYLDSLTPFVPLHQPASLAPMKVIMDKYPDITQVACFDTAFHATMPDKAKRFALPRKYYDSGLRRYGFHGLSYHYIVHYLQKNKSPLIKGKIVVAHLGNGSSVAAINKGKSIDTSMSFTPLDGLVMGTRTGQIDPNVVLYMTREEKRSPDEIEDIIWKQSGLLGVSEVSSDMRGLIHEIAQNGPKSKFAKQALDLFIYKLIGEIGRLIVCLKGIDGLIFTAGIGAHATYVRSVVCQTLSWLGIEIDEQANKDGNELISTSESNIKVYTIPTNEEFIILKEIQQLLLNSKQRA</sequence>
<dbReference type="OrthoDB" id="9802453at2"/>
<dbReference type="InterPro" id="IPR000890">
    <property type="entry name" value="Aliphatic_acid_kin_short-chain"/>
</dbReference>
<dbReference type="Pfam" id="PF00871">
    <property type="entry name" value="Acetate_kinase"/>
    <property type="match status" value="1"/>
</dbReference>
<dbReference type="RefSeq" id="WP_110437993.1">
    <property type="nucleotide sequence ID" value="NZ_CP046393.1"/>
</dbReference>
<comment type="caution">
    <text evidence="9">Lacks conserved residue(s) required for the propagation of feature annotation.</text>
</comment>
<evidence type="ECO:0000256" key="7">
    <source>
        <dbReference type="ARBA" id="ARBA00022840"/>
    </source>
</evidence>
<gene>
    <name evidence="9" type="primary">ackA</name>
    <name evidence="11" type="ORF">DK869_00215</name>
</gene>
<keyword evidence="4 9" id="KW-0479">Metal-binding</keyword>
<feature type="binding site" evidence="9">
    <location>
        <begin position="212"/>
        <end position="216"/>
    </location>
    <ligand>
        <name>ATP</name>
        <dbReference type="ChEBI" id="CHEBI:30616"/>
    </ligand>
</feature>
<evidence type="ECO:0000256" key="8">
    <source>
        <dbReference type="ARBA" id="ARBA00022842"/>
    </source>
</evidence>
<keyword evidence="6 9" id="KW-0418">Kinase</keyword>
<comment type="cofactor">
    <cofactor evidence="9">
        <name>Mg(2+)</name>
        <dbReference type="ChEBI" id="CHEBI:18420"/>
    </cofactor>
    <cofactor evidence="9">
        <name>Mn(2+)</name>
        <dbReference type="ChEBI" id="CHEBI:29035"/>
    </cofactor>
    <text evidence="9">Mg(2+). Can also accept Mn(2+).</text>
</comment>
<feature type="binding site" evidence="9">
    <location>
        <position position="9"/>
    </location>
    <ligand>
        <name>Mg(2+)</name>
        <dbReference type="ChEBI" id="CHEBI:18420"/>
    </ligand>
</feature>
<comment type="catalytic activity">
    <reaction evidence="9">
        <text>acetate + ATP = acetyl phosphate + ADP</text>
        <dbReference type="Rhea" id="RHEA:11352"/>
        <dbReference type="ChEBI" id="CHEBI:22191"/>
        <dbReference type="ChEBI" id="CHEBI:30089"/>
        <dbReference type="ChEBI" id="CHEBI:30616"/>
        <dbReference type="ChEBI" id="CHEBI:456216"/>
        <dbReference type="EC" id="2.7.2.1"/>
    </reaction>
</comment>